<proteinExistence type="predicted"/>
<organism evidence="1 2">
    <name type="scientific">Actinopolymorpha pittospori</name>
    <dbReference type="NCBI Taxonomy" id="648752"/>
    <lineage>
        <taxon>Bacteria</taxon>
        <taxon>Bacillati</taxon>
        <taxon>Actinomycetota</taxon>
        <taxon>Actinomycetes</taxon>
        <taxon>Propionibacteriales</taxon>
        <taxon>Actinopolymorphaceae</taxon>
        <taxon>Actinopolymorpha</taxon>
    </lineage>
</organism>
<comment type="caution">
    <text evidence="1">The sequence shown here is derived from an EMBL/GenBank/DDBJ whole genome shotgun (WGS) entry which is preliminary data.</text>
</comment>
<dbReference type="RefSeq" id="WP_202896076.1">
    <property type="nucleotide sequence ID" value="NZ_BAABJL010000266.1"/>
</dbReference>
<keyword evidence="2" id="KW-1185">Reference proteome</keyword>
<accession>A0A927R5W5</accession>
<dbReference type="Proteomes" id="UP000638648">
    <property type="component" value="Unassembled WGS sequence"/>
</dbReference>
<dbReference type="AlphaFoldDB" id="A0A927R5W5"/>
<protein>
    <submittedName>
        <fullName evidence="1">Uncharacterized protein</fullName>
    </submittedName>
</protein>
<name>A0A927R5W5_9ACTN</name>
<reference evidence="1" key="1">
    <citation type="submission" date="2020-10" db="EMBL/GenBank/DDBJ databases">
        <title>Sequencing the genomes of 1000 actinobacteria strains.</title>
        <authorList>
            <person name="Klenk H.-P."/>
        </authorList>
    </citation>
    <scope>NUCLEOTIDE SEQUENCE</scope>
    <source>
        <strain evidence="1">DSM 45354</strain>
    </source>
</reference>
<gene>
    <name evidence="1" type="ORF">HEB94_000615</name>
</gene>
<evidence type="ECO:0000313" key="2">
    <source>
        <dbReference type="Proteomes" id="UP000638648"/>
    </source>
</evidence>
<evidence type="ECO:0000313" key="1">
    <source>
        <dbReference type="EMBL" id="MBE1603767.1"/>
    </source>
</evidence>
<dbReference type="EMBL" id="JADBEM010000001">
    <property type="protein sequence ID" value="MBE1603767.1"/>
    <property type="molecule type" value="Genomic_DNA"/>
</dbReference>
<sequence>MPRSLGPSEMTFYRTIHARECPAVRIRGRLIVLAKAPDDMVGAALNAQAIGRAADRMPGGGVA</sequence>